<proteinExistence type="predicted"/>
<gene>
    <name evidence="1" type="ORF">PAPOLLO_LOCUS13973</name>
</gene>
<protein>
    <submittedName>
        <fullName evidence="1">(apollo) hypothetical protein</fullName>
    </submittedName>
</protein>
<dbReference type="EMBL" id="CAJQZP010000945">
    <property type="protein sequence ID" value="CAG5001731.1"/>
    <property type="molecule type" value="Genomic_DNA"/>
</dbReference>
<dbReference type="OrthoDB" id="7445678at2759"/>
<name>A0A8S3X4E1_PARAO</name>
<accession>A0A8S3X4E1</accession>
<reference evidence="1" key="1">
    <citation type="submission" date="2021-04" db="EMBL/GenBank/DDBJ databases">
        <authorList>
            <person name="Tunstrom K."/>
        </authorList>
    </citation>
    <scope>NUCLEOTIDE SEQUENCE</scope>
</reference>
<comment type="caution">
    <text evidence="1">The sequence shown here is derived from an EMBL/GenBank/DDBJ whole genome shotgun (WGS) entry which is preliminary data.</text>
</comment>
<evidence type="ECO:0000313" key="2">
    <source>
        <dbReference type="Proteomes" id="UP000691718"/>
    </source>
</evidence>
<dbReference type="AlphaFoldDB" id="A0A8S3X4E1"/>
<dbReference type="Proteomes" id="UP000691718">
    <property type="component" value="Unassembled WGS sequence"/>
</dbReference>
<organism evidence="1 2">
    <name type="scientific">Parnassius apollo</name>
    <name type="common">Apollo butterfly</name>
    <name type="synonym">Papilio apollo</name>
    <dbReference type="NCBI Taxonomy" id="110799"/>
    <lineage>
        <taxon>Eukaryota</taxon>
        <taxon>Metazoa</taxon>
        <taxon>Ecdysozoa</taxon>
        <taxon>Arthropoda</taxon>
        <taxon>Hexapoda</taxon>
        <taxon>Insecta</taxon>
        <taxon>Pterygota</taxon>
        <taxon>Neoptera</taxon>
        <taxon>Endopterygota</taxon>
        <taxon>Lepidoptera</taxon>
        <taxon>Glossata</taxon>
        <taxon>Ditrysia</taxon>
        <taxon>Papilionoidea</taxon>
        <taxon>Papilionidae</taxon>
        <taxon>Parnassiinae</taxon>
        <taxon>Parnassini</taxon>
        <taxon>Parnassius</taxon>
        <taxon>Parnassius</taxon>
    </lineage>
</organism>
<evidence type="ECO:0000313" key="1">
    <source>
        <dbReference type="EMBL" id="CAG5001731.1"/>
    </source>
</evidence>
<keyword evidence="2" id="KW-1185">Reference proteome</keyword>
<sequence>MTVLLLMNRSVGGYPTVLFPQLAARASQDTLSLGLSIFRWALQYNQFRKEVHALFDISKPSHIDHVQLIKYSGSIPLNLPPQPENMFHQRLKEGLPQLVKNREVLAIFNTHAQAEEEKLKNDLLAIRPVSPTNCCARFGSYQTLGTLRR</sequence>